<evidence type="ECO:0000313" key="1">
    <source>
        <dbReference type="EMBL" id="QKG80696.1"/>
    </source>
</evidence>
<dbReference type="KEGG" id="ttz:FHG85_10610"/>
<keyword evidence="2" id="KW-1185">Reference proteome</keyword>
<sequence>MTLEERINQDIKAAMLAKDKVRLGVLRAIKSAILLAKTEGEHKDQLTPDVEMKILQKQYKQRKDSAEQYMQAGRPELADNELAEASVIEEYLPKMLSEEELKEEVKKIIAQVGAKSPSDMGKVMGVATKTLAGKAEGKAIADMVKSMLATGA</sequence>
<gene>
    <name evidence="1" type="ORF">FHG85_10610</name>
</gene>
<dbReference type="Gene3D" id="1.10.1510.10">
    <property type="entry name" value="Uncharacterised protein YqeY/AIM41 PF09424, N-terminal domain"/>
    <property type="match status" value="1"/>
</dbReference>
<dbReference type="Pfam" id="PF09424">
    <property type="entry name" value="YqeY"/>
    <property type="match status" value="1"/>
</dbReference>
<dbReference type="SUPFAM" id="SSF89095">
    <property type="entry name" value="GatB/YqeY motif"/>
    <property type="match status" value="1"/>
</dbReference>
<dbReference type="InterPro" id="IPR003789">
    <property type="entry name" value="Asn/Gln_tRNA_amidoTrase-B-like"/>
</dbReference>
<evidence type="ECO:0000313" key="2">
    <source>
        <dbReference type="Proteomes" id="UP000500961"/>
    </source>
</evidence>
<dbReference type="GO" id="GO:0016884">
    <property type="term" value="F:carbon-nitrogen ligase activity, with glutamine as amido-N-donor"/>
    <property type="evidence" value="ECO:0007669"/>
    <property type="project" value="InterPro"/>
</dbReference>
<name>A0A7D3XN31_9BACT</name>
<dbReference type="RefSeq" id="WP_173075698.1">
    <property type="nucleotide sequence ID" value="NZ_CP041345.1"/>
</dbReference>
<dbReference type="Gene3D" id="1.10.10.410">
    <property type="match status" value="1"/>
</dbReference>
<dbReference type="PANTHER" id="PTHR28055:SF1">
    <property type="entry name" value="ALTERED INHERITANCE OF MITOCHONDRIA PROTEIN 41, MITOCHONDRIAL"/>
    <property type="match status" value="1"/>
</dbReference>
<proteinExistence type="predicted"/>
<reference evidence="1 2" key="1">
    <citation type="submission" date="2019-07" db="EMBL/GenBank/DDBJ databases">
        <title>Thalassofilum flectens gen. nov., sp. nov., a novel moderate thermophilic anaerobe from a shallow sea hot spring in Kunashir Island (Russia), representing a new family in the order Bacteroidales, and proposal of Thalassofilacea fam. nov.</title>
        <authorList>
            <person name="Kochetkova T.V."/>
            <person name="Podosokorskaya O.A."/>
            <person name="Novikov A."/>
            <person name="Elcheninov A.G."/>
            <person name="Toshchakov S.V."/>
            <person name="Kublanov I.V."/>
        </authorList>
    </citation>
    <scope>NUCLEOTIDE SEQUENCE [LARGE SCALE GENOMIC DNA]</scope>
    <source>
        <strain evidence="1 2">38-H</strain>
    </source>
</reference>
<dbReference type="Proteomes" id="UP000500961">
    <property type="component" value="Chromosome"/>
</dbReference>
<dbReference type="InterPro" id="IPR019004">
    <property type="entry name" value="YqeY/Aim41"/>
</dbReference>
<protein>
    <submittedName>
        <fullName evidence="1">GatB/YqeY domain-containing protein</fullName>
    </submittedName>
</protein>
<dbReference type="InterPro" id="IPR042184">
    <property type="entry name" value="YqeY/Aim41_N"/>
</dbReference>
<dbReference type="AlphaFoldDB" id="A0A7D3XN31"/>
<dbReference type="EMBL" id="CP041345">
    <property type="protein sequence ID" value="QKG80696.1"/>
    <property type="molecule type" value="Genomic_DNA"/>
</dbReference>
<dbReference type="InterPro" id="IPR023168">
    <property type="entry name" value="GatB_Yqey_C_2"/>
</dbReference>
<dbReference type="PANTHER" id="PTHR28055">
    <property type="entry name" value="ALTERED INHERITANCE OF MITOCHONDRIA PROTEIN 41, MITOCHONDRIAL"/>
    <property type="match status" value="1"/>
</dbReference>
<organism evidence="1 2">
    <name type="scientific">Tenuifilum thalassicum</name>
    <dbReference type="NCBI Taxonomy" id="2590900"/>
    <lineage>
        <taxon>Bacteria</taxon>
        <taxon>Pseudomonadati</taxon>
        <taxon>Bacteroidota</taxon>
        <taxon>Bacteroidia</taxon>
        <taxon>Bacteroidales</taxon>
        <taxon>Tenuifilaceae</taxon>
        <taxon>Tenuifilum</taxon>
    </lineage>
</organism>
<accession>A0A7D3XN31</accession>